<protein>
    <submittedName>
        <fullName evidence="2">Prepilin peptidase</fullName>
    </submittedName>
</protein>
<dbReference type="InterPro" id="IPR027417">
    <property type="entry name" value="P-loop_NTPase"/>
</dbReference>
<dbReference type="InterPro" id="IPR002611">
    <property type="entry name" value="IstB_ATP-bd"/>
</dbReference>
<evidence type="ECO:0000313" key="3">
    <source>
        <dbReference type="Proteomes" id="UP000035553"/>
    </source>
</evidence>
<evidence type="ECO:0000313" key="2">
    <source>
        <dbReference type="EMBL" id="KLI01461.1"/>
    </source>
</evidence>
<sequence>MDPLASLFKELSAGRNVQKQWRQLENELSTHPDVRKFAEKNPDIDEAAWSRNASRLFQFVTERKACAHCPGLDHCPNMMKGYRPQLVNDKGTPSLTFVRCPLLEEQEVKQRQSNLIHSYYVPKDVLNATFDSIDKEEGGRQEAILAAGEFVKRYLNNPSETKGLYLCGEFGVGKTYLMGAIMKRLAERRHITSLIVYVPDFFREIKGAIQDHSVDEKLEVLKKTPVLILDDIGAETITPWIRDEVLGSILQYRMMDHLPTLYTSNFNYDELEDHFSYSQKSGTERVKAKRVMERIRHFTQLVEMTGVNRR</sequence>
<dbReference type="Proteomes" id="UP000035553">
    <property type="component" value="Unassembled WGS sequence"/>
</dbReference>
<dbReference type="PANTHER" id="PTHR30050:SF8">
    <property type="entry name" value="PRIMOSOMAL PROTEIN DNAI"/>
    <property type="match status" value="1"/>
</dbReference>
<dbReference type="STRING" id="1069536.SINU_13410"/>
<dbReference type="GO" id="GO:0005524">
    <property type="term" value="F:ATP binding"/>
    <property type="evidence" value="ECO:0007669"/>
    <property type="project" value="InterPro"/>
</dbReference>
<dbReference type="Pfam" id="PF07319">
    <property type="entry name" value="DnaI_N"/>
    <property type="match status" value="1"/>
</dbReference>
<dbReference type="EMBL" id="AFVQ02000200">
    <property type="protein sequence ID" value="KLI01461.1"/>
    <property type="molecule type" value="Genomic_DNA"/>
</dbReference>
<organism evidence="2 3">
    <name type="scientific">Sporolactobacillus inulinus CASD</name>
    <dbReference type="NCBI Taxonomy" id="1069536"/>
    <lineage>
        <taxon>Bacteria</taxon>
        <taxon>Bacillati</taxon>
        <taxon>Bacillota</taxon>
        <taxon>Bacilli</taxon>
        <taxon>Bacillales</taxon>
        <taxon>Sporolactobacillaceae</taxon>
        <taxon>Sporolactobacillus</taxon>
    </lineage>
</organism>
<dbReference type="InterPro" id="IPR003593">
    <property type="entry name" value="AAA+_ATPase"/>
</dbReference>
<proteinExistence type="predicted"/>
<dbReference type="Gene3D" id="3.40.50.300">
    <property type="entry name" value="P-loop containing nucleotide triphosphate hydrolases"/>
    <property type="match status" value="1"/>
</dbReference>
<dbReference type="RefSeq" id="WP_010023939.1">
    <property type="nucleotide sequence ID" value="NZ_AFVQ02000200.1"/>
</dbReference>
<feature type="domain" description="AAA+ ATPase" evidence="1">
    <location>
        <begin position="160"/>
        <end position="308"/>
    </location>
</feature>
<dbReference type="NCBIfam" id="NF006505">
    <property type="entry name" value="PRK08939.1"/>
    <property type="match status" value="1"/>
</dbReference>
<dbReference type="SMART" id="SM00382">
    <property type="entry name" value="AAA"/>
    <property type="match status" value="1"/>
</dbReference>
<dbReference type="PANTHER" id="PTHR30050">
    <property type="entry name" value="CHROMOSOMAL REPLICATION INITIATOR PROTEIN DNAA"/>
    <property type="match status" value="1"/>
</dbReference>
<dbReference type="SUPFAM" id="SSF52540">
    <property type="entry name" value="P-loop containing nucleoside triphosphate hydrolases"/>
    <property type="match status" value="1"/>
</dbReference>
<evidence type="ECO:0000259" key="1">
    <source>
        <dbReference type="SMART" id="SM00382"/>
    </source>
</evidence>
<comment type="caution">
    <text evidence="2">The sequence shown here is derived from an EMBL/GenBank/DDBJ whole genome shotgun (WGS) entry which is preliminary data.</text>
</comment>
<dbReference type="AlphaFoldDB" id="A0A0U1QL34"/>
<dbReference type="CDD" id="cd00009">
    <property type="entry name" value="AAA"/>
    <property type="match status" value="1"/>
</dbReference>
<name>A0A0U1QL34_9BACL</name>
<dbReference type="Pfam" id="PF01695">
    <property type="entry name" value="IstB_IS21"/>
    <property type="match status" value="1"/>
</dbReference>
<gene>
    <name evidence="2" type="ORF">SINU_13410</name>
</gene>
<reference evidence="2 3" key="1">
    <citation type="journal article" date="2011" name="J. Bacteriol.">
        <title>Draft genome sequence of Sporolactobacillus inulinus strain CASD, an efficient D-lactic acid-producing bacterium with high-concentration lactate tolerance capability.</title>
        <authorList>
            <person name="Yu B."/>
            <person name="Su F."/>
            <person name="Wang L."/>
            <person name="Xu K."/>
            <person name="Zhao B."/>
            <person name="Xu P."/>
        </authorList>
    </citation>
    <scope>NUCLEOTIDE SEQUENCE [LARGE SCALE GENOMIC DNA]</scope>
    <source>
        <strain evidence="2 3">CASD</strain>
    </source>
</reference>
<dbReference type="OrthoDB" id="61127at2"/>
<dbReference type="InterPro" id="IPR009928">
    <property type="entry name" value="DnaI_N"/>
</dbReference>
<dbReference type="GO" id="GO:0006260">
    <property type="term" value="P:DNA replication"/>
    <property type="evidence" value="ECO:0007669"/>
    <property type="project" value="TreeGrafter"/>
</dbReference>
<keyword evidence="3" id="KW-1185">Reference proteome</keyword>
<accession>A0A0U1QL34</accession>